<sequence length="199" mass="22338">MVARKRAGKTRPSQTTGDYRIIGGQWRGRRLPIADSPGLRPTTDRVRETLFNWLQWDIVDAKVLDLFAGSGSLGFEAASRGSAQVTLIEAENKVSKQLQDNTSLLHTKGMEVVTANALDWLKKPSDSRYDIVFIDPPFRQGLATSAITLLNEHSWLAPDNQVYLETEKDYELALPAGWQLLKEKTHGQVCFRLLTKDIT</sequence>
<dbReference type="PIRSF" id="PIRSF004553">
    <property type="entry name" value="CHP00095"/>
    <property type="match status" value="1"/>
</dbReference>
<dbReference type="InterPro" id="IPR029063">
    <property type="entry name" value="SAM-dependent_MTases_sf"/>
</dbReference>
<evidence type="ECO:0000256" key="1">
    <source>
        <dbReference type="ARBA" id="ARBA00002649"/>
    </source>
</evidence>
<protein>
    <recommendedName>
        <fullName evidence="4 9">Ribosomal RNA small subunit methyltransferase D</fullName>
        <ecNumber evidence="3 9">2.1.1.171</ecNumber>
    </recommendedName>
</protein>
<dbReference type="Proteomes" id="UP000288361">
    <property type="component" value="Unassembled WGS sequence"/>
</dbReference>
<dbReference type="PROSITE" id="PS00092">
    <property type="entry name" value="N6_MTASE"/>
    <property type="match status" value="1"/>
</dbReference>
<dbReference type="EMBL" id="PIQA01000004">
    <property type="protein sequence ID" value="RUO64569.1"/>
    <property type="molecule type" value="Genomic_DNA"/>
</dbReference>
<organism evidence="10 11">
    <name type="scientific">Idiomarina piscisalsi</name>
    <dbReference type="NCBI Taxonomy" id="1096243"/>
    <lineage>
        <taxon>Bacteria</taxon>
        <taxon>Pseudomonadati</taxon>
        <taxon>Pseudomonadota</taxon>
        <taxon>Gammaproteobacteria</taxon>
        <taxon>Alteromonadales</taxon>
        <taxon>Idiomarinaceae</taxon>
        <taxon>Idiomarina</taxon>
    </lineage>
</organism>
<evidence type="ECO:0000256" key="5">
    <source>
        <dbReference type="ARBA" id="ARBA00022603"/>
    </source>
</evidence>
<keyword evidence="5 9" id="KW-0489">Methyltransferase</keyword>
<dbReference type="Gene3D" id="3.40.50.150">
    <property type="entry name" value="Vaccinia Virus protein VP39"/>
    <property type="match status" value="1"/>
</dbReference>
<dbReference type="NCBIfam" id="TIGR00095">
    <property type="entry name" value="16S rRNA (guanine(966)-N(2))-methyltransferase RsmD"/>
    <property type="match status" value="1"/>
</dbReference>
<dbReference type="InterPro" id="IPR002052">
    <property type="entry name" value="DNA_methylase_N6_adenine_CS"/>
</dbReference>
<dbReference type="EC" id="2.1.1.171" evidence="3 9"/>
<dbReference type="GO" id="GO:0003676">
    <property type="term" value="F:nucleic acid binding"/>
    <property type="evidence" value="ECO:0007669"/>
    <property type="project" value="InterPro"/>
</dbReference>
<dbReference type="PANTHER" id="PTHR43542">
    <property type="entry name" value="METHYLTRANSFERASE"/>
    <property type="match status" value="1"/>
</dbReference>
<evidence type="ECO:0000256" key="9">
    <source>
        <dbReference type="PIRNR" id="PIRNR004553"/>
    </source>
</evidence>
<keyword evidence="9" id="KW-0698">rRNA processing</keyword>
<dbReference type="CDD" id="cd02440">
    <property type="entry name" value="AdoMet_MTases"/>
    <property type="match status" value="1"/>
</dbReference>
<keyword evidence="6 9" id="KW-0808">Transferase</keyword>
<comment type="caution">
    <text evidence="10">The sequence shown here is derived from an EMBL/GenBank/DDBJ whole genome shotgun (WGS) entry which is preliminary data.</text>
</comment>
<comment type="similarity">
    <text evidence="2 9">Belongs to the methyltransferase superfamily. RsmD family.</text>
</comment>
<gene>
    <name evidence="10" type="primary">rsmD</name>
    <name evidence="10" type="ORF">CWI73_07720</name>
</gene>
<comment type="catalytic activity">
    <reaction evidence="8 9">
        <text>guanosine(966) in 16S rRNA + S-adenosyl-L-methionine = N(2)-methylguanosine(966) in 16S rRNA + S-adenosyl-L-homocysteine + H(+)</text>
        <dbReference type="Rhea" id="RHEA:23548"/>
        <dbReference type="Rhea" id="RHEA-COMP:10211"/>
        <dbReference type="Rhea" id="RHEA-COMP:10212"/>
        <dbReference type="ChEBI" id="CHEBI:15378"/>
        <dbReference type="ChEBI" id="CHEBI:57856"/>
        <dbReference type="ChEBI" id="CHEBI:59789"/>
        <dbReference type="ChEBI" id="CHEBI:74269"/>
        <dbReference type="ChEBI" id="CHEBI:74481"/>
        <dbReference type="EC" id="2.1.1.171"/>
    </reaction>
</comment>
<evidence type="ECO:0000256" key="7">
    <source>
        <dbReference type="ARBA" id="ARBA00022691"/>
    </source>
</evidence>
<reference evidence="10 11" key="1">
    <citation type="journal article" date="2011" name="Front. Microbiol.">
        <title>Genomic signatures of strain selection and enhancement in Bacillus atrophaeus var. globigii, a historical biowarfare simulant.</title>
        <authorList>
            <person name="Gibbons H.S."/>
            <person name="Broomall S.M."/>
            <person name="McNew L.A."/>
            <person name="Daligault H."/>
            <person name="Chapman C."/>
            <person name="Bruce D."/>
            <person name="Karavis M."/>
            <person name="Krepps M."/>
            <person name="McGregor P.A."/>
            <person name="Hong C."/>
            <person name="Park K.H."/>
            <person name="Akmal A."/>
            <person name="Feldman A."/>
            <person name="Lin J.S."/>
            <person name="Chang W.E."/>
            <person name="Higgs B.W."/>
            <person name="Demirev P."/>
            <person name="Lindquist J."/>
            <person name="Liem A."/>
            <person name="Fochler E."/>
            <person name="Read T.D."/>
            <person name="Tapia R."/>
            <person name="Johnson S."/>
            <person name="Bishop-Lilly K.A."/>
            <person name="Detter C."/>
            <person name="Han C."/>
            <person name="Sozhamannan S."/>
            <person name="Rosenzweig C.N."/>
            <person name="Skowronski E.W."/>
        </authorList>
    </citation>
    <scope>NUCLEOTIDE SEQUENCE [LARGE SCALE GENOMIC DNA]</scope>
    <source>
        <strain evidence="10 11">TPS4-2</strain>
    </source>
</reference>
<evidence type="ECO:0000313" key="10">
    <source>
        <dbReference type="EMBL" id="RUO64569.1"/>
    </source>
</evidence>
<name>A0A432YSR2_9GAMM</name>
<comment type="function">
    <text evidence="1 9">Specifically methylates the guanine in position 966 of 16S rRNA in the assembled 30S particle.</text>
</comment>
<dbReference type="GO" id="GO:0052913">
    <property type="term" value="F:16S rRNA (guanine(966)-N(2))-methyltransferase activity"/>
    <property type="evidence" value="ECO:0007669"/>
    <property type="project" value="UniProtKB-EC"/>
</dbReference>
<dbReference type="Pfam" id="PF03602">
    <property type="entry name" value="Cons_hypoth95"/>
    <property type="match status" value="1"/>
</dbReference>
<evidence type="ECO:0000256" key="3">
    <source>
        <dbReference type="ARBA" id="ARBA00012141"/>
    </source>
</evidence>
<proteinExistence type="inferred from homology"/>
<dbReference type="AlphaFoldDB" id="A0A432YSR2"/>
<dbReference type="SUPFAM" id="SSF53335">
    <property type="entry name" value="S-adenosyl-L-methionine-dependent methyltransferases"/>
    <property type="match status" value="1"/>
</dbReference>
<dbReference type="InterPro" id="IPR004398">
    <property type="entry name" value="RNA_MeTrfase_RsmD"/>
</dbReference>
<evidence type="ECO:0000256" key="6">
    <source>
        <dbReference type="ARBA" id="ARBA00022679"/>
    </source>
</evidence>
<dbReference type="PANTHER" id="PTHR43542:SF1">
    <property type="entry name" value="METHYLTRANSFERASE"/>
    <property type="match status" value="1"/>
</dbReference>
<evidence type="ECO:0000256" key="2">
    <source>
        <dbReference type="ARBA" id="ARBA00005269"/>
    </source>
</evidence>
<evidence type="ECO:0000256" key="4">
    <source>
        <dbReference type="ARBA" id="ARBA00013682"/>
    </source>
</evidence>
<evidence type="ECO:0000313" key="11">
    <source>
        <dbReference type="Proteomes" id="UP000288361"/>
    </source>
</evidence>
<accession>A0A432YSR2</accession>
<keyword evidence="7 9" id="KW-0949">S-adenosyl-L-methionine</keyword>
<evidence type="ECO:0000256" key="8">
    <source>
        <dbReference type="ARBA" id="ARBA00048326"/>
    </source>
</evidence>